<evidence type="ECO:0000313" key="4">
    <source>
        <dbReference type="Proteomes" id="UP000502608"/>
    </source>
</evidence>
<dbReference type="CDD" id="cd09113">
    <property type="entry name" value="PLDc_ymdC_like_2"/>
    <property type="match status" value="1"/>
</dbReference>
<evidence type="ECO:0000259" key="2">
    <source>
        <dbReference type="PROSITE" id="PS50035"/>
    </source>
</evidence>
<dbReference type="GO" id="GO:0030572">
    <property type="term" value="F:phosphatidyltransferase activity"/>
    <property type="evidence" value="ECO:0007669"/>
    <property type="project" value="UniProtKB-ARBA"/>
</dbReference>
<dbReference type="SUPFAM" id="SSF56024">
    <property type="entry name" value="Phospholipase D/nuclease"/>
    <property type="match status" value="2"/>
</dbReference>
<dbReference type="GO" id="GO:0032049">
    <property type="term" value="P:cardiolipin biosynthetic process"/>
    <property type="evidence" value="ECO:0007669"/>
    <property type="project" value="UniProtKB-ARBA"/>
</dbReference>
<proteinExistence type="predicted"/>
<keyword evidence="4" id="KW-1185">Reference proteome</keyword>
<dbReference type="AlphaFoldDB" id="A0A6G9QM92"/>
<keyword evidence="1" id="KW-0732">Signal</keyword>
<sequence length="489" mass="55934">MIFHTFSKWLTATFLATSILVLTGCAASYPDVEADFEADYSTPKYPAQVYLIPAANEAVARRIQLVQQAKTFIDMTYFSWNKDTSGLMLFAEIKAAADRGVNVRITLDDLLVFNEKWMAELAHHQNIDIRIFNPFNSRSMGWIGRAMDFQIHQAQLDNRLHEKYFNADGHTMILGGRNIGDDYFGYSTDANFFDFDVMFKGEVITAFESNFNVLWGSKHLVPIEMLVEVKQAGEYSVFDATYEEQVGEQPDVFNAISNKVSSLSAINYTPALVMPVFDSLAKMQDSKPYFRRRVENIMREPINNAKKALISTPYLIPTDGKFAVLETLTAHNAEVTVITNSSASNDSGFIPAYFEKHRPVLLDMGINLYEYKAGAIHDDHFYHADTYFHNKTFVFDDLYSYIGSSNFDPRSDFINIEFGVLIKSPEFAKTLESYLLSHKDDLYWHVTKQADGSIQWQSGDEVYDASPGYSRWHKLPDWFIRTLNIEYEL</sequence>
<organism evidence="3 4">
    <name type="scientific">Shewanella aestuarii</name>
    <dbReference type="NCBI Taxonomy" id="1028752"/>
    <lineage>
        <taxon>Bacteria</taxon>
        <taxon>Pseudomonadati</taxon>
        <taxon>Pseudomonadota</taxon>
        <taxon>Gammaproteobacteria</taxon>
        <taxon>Alteromonadales</taxon>
        <taxon>Shewanellaceae</taxon>
        <taxon>Shewanella</taxon>
    </lineage>
</organism>
<dbReference type="InterPro" id="IPR025202">
    <property type="entry name" value="PLD-like_dom"/>
</dbReference>
<dbReference type="SMART" id="SM00155">
    <property type="entry name" value="PLDc"/>
    <property type="match status" value="2"/>
</dbReference>
<dbReference type="PANTHER" id="PTHR21248">
    <property type="entry name" value="CARDIOLIPIN SYNTHASE"/>
    <property type="match status" value="1"/>
</dbReference>
<feature type="chain" id="PRO_5026122406" evidence="1">
    <location>
        <begin position="27"/>
        <end position="489"/>
    </location>
</feature>
<protein>
    <submittedName>
        <fullName evidence="3">Phospholipase D family protein</fullName>
    </submittedName>
</protein>
<reference evidence="3 4" key="1">
    <citation type="submission" date="2020-03" db="EMBL/GenBank/DDBJ databases">
        <title>Complete genome sequence of Shewanella sp.</title>
        <authorList>
            <person name="Kim Y.-S."/>
            <person name="Kim S.-J."/>
            <person name="Jung H.-K."/>
            <person name="Kim K.-H."/>
        </authorList>
    </citation>
    <scope>NUCLEOTIDE SEQUENCE [LARGE SCALE GENOMIC DNA]</scope>
    <source>
        <strain evidence="3 4">PN3F2</strain>
    </source>
</reference>
<dbReference type="InterPro" id="IPR001736">
    <property type="entry name" value="PLipase_D/transphosphatidylase"/>
</dbReference>
<accession>A0A6G9QM92</accession>
<dbReference type="CDD" id="cd09111">
    <property type="entry name" value="PLDc_ymdC_like_1"/>
    <property type="match status" value="1"/>
</dbReference>
<dbReference type="Gene3D" id="3.30.870.10">
    <property type="entry name" value="Endonuclease Chain A"/>
    <property type="match status" value="2"/>
</dbReference>
<feature type="domain" description="PLD phosphodiesterase" evidence="2">
    <location>
        <begin position="384"/>
        <end position="411"/>
    </location>
</feature>
<dbReference type="EMBL" id="CP050313">
    <property type="protein sequence ID" value="QIR15602.1"/>
    <property type="molecule type" value="Genomic_DNA"/>
</dbReference>
<evidence type="ECO:0000256" key="1">
    <source>
        <dbReference type="SAM" id="SignalP"/>
    </source>
</evidence>
<dbReference type="PROSITE" id="PS50035">
    <property type="entry name" value="PLD"/>
    <property type="match status" value="2"/>
</dbReference>
<dbReference type="RefSeq" id="WP_167679458.1">
    <property type="nucleotide sequence ID" value="NZ_CP050313.1"/>
</dbReference>
<feature type="signal peptide" evidence="1">
    <location>
        <begin position="1"/>
        <end position="26"/>
    </location>
</feature>
<dbReference type="PANTHER" id="PTHR21248:SF12">
    <property type="entry name" value="CARDIOLIPIN SYNTHASE C"/>
    <property type="match status" value="1"/>
</dbReference>
<dbReference type="Proteomes" id="UP000502608">
    <property type="component" value="Chromosome"/>
</dbReference>
<evidence type="ECO:0000313" key="3">
    <source>
        <dbReference type="EMBL" id="QIR15602.1"/>
    </source>
</evidence>
<gene>
    <name evidence="3" type="ORF">HBH39_14825</name>
</gene>
<feature type="domain" description="PLD phosphodiesterase" evidence="2">
    <location>
        <begin position="156"/>
        <end position="183"/>
    </location>
</feature>
<dbReference type="Pfam" id="PF13091">
    <property type="entry name" value="PLDc_2"/>
    <property type="match status" value="2"/>
</dbReference>
<name>A0A6G9QM92_9GAMM</name>
<dbReference type="KEGG" id="saes:HBH39_14825"/>